<dbReference type="InterPro" id="IPR003115">
    <property type="entry name" value="ParB_N"/>
</dbReference>
<dbReference type="PANTHER" id="PTHR21348">
    <property type="match status" value="1"/>
</dbReference>
<dbReference type="Proteomes" id="UP000660262">
    <property type="component" value="Unassembled WGS sequence"/>
</dbReference>
<dbReference type="InterPro" id="IPR036086">
    <property type="entry name" value="ParB/Sulfiredoxin_sf"/>
</dbReference>
<reference evidence="12" key="1">
    <citation type="submission" date="2020-10" db="EMBL/GenBank/DDBJ databases">
        <title>Unveiling of a novel bifunctional photoreceptor, Dualchrome1, isolated from a cosmopolitan green alga.</title>
        <authorList>
            <person name="Suzuki S."/>
            <person name="Kawachi M."/>
        </authorList>
    </citation>
    <scope>NUCLEOTIDE SEQUENCE</scope>
    <source>
        <strain evidence="12">NIES 2893</strain>
    </source>
</reference>
<dbReference type="Gene3D" id="3.90.1530.10">
    <property type="entry name" value="Conserved hypothetical protein from pyrococcus furiosus pfu- 392566-001, ParB domain"/>
    <property type="match status" value="1"/>
</dbReference>
<evidence type="ECO:0000256" key="10">
    <source>
        <dbReference type="SAM" id="Phobius"/>
    </source>
</evidence>
<feature type="transmembrane region" description="Helical" evidence="10">
    <location>
        <begin position="14"/>
        <end position="34"/>
    </location>
</feature>
<keyword evidence="6" id="KW-0560">Oxidoreductase</keyword>
<dbReference type="CDD" id="cd16395">
    <property type="entry name" value="Srx"/>
    <property type="match status" value="1"/>
</dbReference>
<evidence type="ECO:0000259" key="11">
    <source>
        <dbReference type="SMART" id="SM00470"/>
    </source>
</evidence>
<keyword evidence="10" id="KW-0472">Membrane</keyword>
<evidence type="ECO:0000256" key="9">
    <source>
        <dbReference type="SAM" id="MobiDB-lite"/>
    </source>
</evidence>
<feature type="region of interest" description="Disordered" evidence="9">
    <location>
        <begin position="51"/>
        <end position="120"/>
    </location>
</feature>
<gene>
    <name evidence="12" type="ORF">PPROV_000097800</name>
</gene>
<dbReference type="PANTHER" id="PTHR21348:SF2">
    <property type="entry name" value="SULFIREDOXIN-1"/>
    <property type="match status" value="1"/>
</dbReference>
<evidence type="ECO:0000256" key="5">
    <source>
        <dbReference type="ARBA" id="ARBA00022862"/>
    </source>
</evidence>
<dbReference type="InterPro" id="IPR016692">
    <property type="entry name" value="Sulfiredoxin"/>
</dbReference>
<dbReference type="Pfam" id="PF02195">
    <property type="entry name" value="ParB_N"/>
    <property type="match status" value="1"/>
</dbReference>
<dbReference type="GO" id="GO:0005737">
    <property type="term" value="C:cytoplasm"/>
    <property type="evidence" value="ECO:0007669"/>
    <property type="project" value="TreeGrafter"/>
</dbReference>
<evidence type="ECO:0000256" key="8">
    <source>
        <dbReference type="ARBA" id="ARBA00047514"/>
    </source>
</evidence>
<comment type="caution">
    <text evidence="12">The sequence shown here is derived from an EMBL/GenBank/DDBJ whole genome shotgun (WGS) entry which is preliminary data.</text>
</comment>
<evidence type="ECO:0000256" key="4">
    <source>
        <dbReference type="ARBA" id="ARBA00022840"/>
    </source>
</evidence>
<comment type="catalytic activity">
    <reaction evidence="8">
        <text>S-hydroxy-S-oxy-L-cysteinyl-[peroxiredoxin] + [protein]-dithiol + ATP = S-hydroxy-L-cysteinyl-[peroxiredoxin] + [protein]-disulfide + ADP + phosphate</text>
        <dbReference type="Rhea" id="RHEA:17545"/>
        <dbReference type="Rhea" id="RHEA-COMP:10593"/>
        <dbReference type="Rhea" id="RHEA-COMP:10594"/>
        <dbReference type="Rhea" id="RHEA-COMP:13681"/>
        <dbReference type="Rhea" id="RHEA-COMP:17976"/>
        <dbReference type="ChEBI" id="CHEBI:29950"/>
        <dbReference type="ChEBI" id="CHEBI:30616"/>
        <dbReference type="ChEBI" id="CHEBI:43474"/>
        <dbReference type="ChEBI" id="CHEBI:50058"/>
        <dbReference type="ChEBI" id="CHEBI:61973"/>
        <dbReference type="ChEBI" id="CHEBI:61974"/>
        <dbReference type="ChEBI" id="CHEBI:456216"/>
        <dbReference type="EC" id="1.8.98.2"/>
    </reaction>
</comment>
<comment type="similarity">
    <text evidence="1">Belongs to the sulfiredoxin family.</text>
</comment>
<evidence type="ECO:0000256" key="6">
    <source>
        <dbReference type="ARBA" id="ARBA00023002"/>
    </source>
</evidence>
<name>A0A830H9C4_9CHLO</name>
<keyword evidence="7" id="KW-1015">Disulfide bond</keyword>
<keyword evidence="10" id="KW-1133">Transmembrane helix</keyword>
<dbReference type="SMART" id="SM00470">
    <property type="entry name" value="ParB"/>
    <property type="match status" value="1"/>
</dbReference>
<evidence type="ECO:0000313" key="12">
    <source>
        <dbReference type="EMBL" id="GHP02221.1"/>
    </source>
</evidence>
<evidence type="ECO:0000256" key="2">
    <source>
        <dbReference type="ARBA" id="ARBA00013055"/>
    </source>
</evidence>
<dbReference type="AlphaFoldDB" id="A0A830H9C4"/>
<keyword evidence="3" id="KW-0547">Nucleotide-binding</keyword>
<proteinExistence type="inferred from homology"/>
<keyword evidence="5" id="KW-0049">Antioxidant</keyword>
<sequence length="224" mass="24231">MGDYVPDHGAMMAAWWYVITLNGLGIFAFFGALVSHVNAIFTAQAELETSSHLTSSTTAGTSRGLKAQPDMSHSCRRASHSLTSSRLRLRPGGGSRVVSRASESDGDRAATSQPLPTNGKVNAVRHASDASVRELAVKAIRRPLHGARPGGYDQDKIAWLASSIAEVGLLEPIDVLEVDMEDGTTAYYGFSGCHRYEAHVRLGKETILCRVRKATKATLRMHLR</sequence>
<dbReference type="GO" id="GO:0032542">
    <property type="term" value="F:sulfiredoxin activity"/>
    <property type="evidence" value="ECO:0007669"/>
    <property type="project" value="UniProtKB-EC"/>
</dbReference>
<dbReference type="EC" id="1.8.98.2" evidence="2"/>
<feature type="domain" description="ParB-like N-terminal" evidence="11">
    <location>
        <begin position="133"/>
        <end position="223"/>
    </location>
</feature>
<keyword evidence="13" id="KW-1185">Reference proteome</keyword>
<feature type="compositionally biased region" description="Low complexity" evidence="9">
    <location>
        <begin position="51"/>
        <end position="62"/>
    </location>
</feature>
<evidence type="ECO:0000256" key="1">
    <source>
        <dbReference type="ARBA" id="ARBA00009609"/>
    </source>
</evidence>
<accession>A0A830H9C4</accession>
<dbReference type="GO" id="GO:0005524">
    <property type="term" value="F:ATP binding"/>
    <property type="evidence" value="ECO:0007669"/>
    <property type="project" value="UniProtKB-KW"/>
</dbReference>
<feature type="compositionally biased region" description="Polar residues" evidence="9">
    <location>
        <begin position="110"/>
        <end position="120"/>
    </location>
</feature>
<keyword evidence="4" id="KW-0067">ATP-binding</keyword>
<evidence type="ECO:0000313" key="13">
    <source>
        <dbReference type="Proteomes" id="UP000660262"/>
    </source>
</evidence>
<protein>
    <recommendedName>
        <fullName evidence="2">sulfiredoxin</fullName>
        <ecNumber evidence="2">1.8.98.2</ecNumber>
    </recommendedName>
</protein>
<evidence type="ECO:0000256" key="3">
    <source>
        <dbReference type="ARBA" id="ARBA00022741"/>
    </source>
</evidence>
<keyword evidence="10" id="KW-0812">Transmembrane</keyword>
<dbReference type="GO" id="GO:0034599">
    <property type="term" value="P:cellular response to oxidative stress"/>
    <property type="evidence" value="ECO:0007669"/>
    <property type="project" value="TreeGrafter"/>
</dbReference>
<evidence type="ECO:0000256" key="7">
    <source>
        <dbReference type="ARBA" id="ARBA00023157"/>
    </source>
</evidence>
<dbReference type="OrthoDB" id="10023328at2759"/>
<organism evidence="12 13">
    <name type="scientific">Pycnococcus provasolii</name>
    <dbReference type="NCBI Taxonomy" id="41880"/>
    <lineage>
        <taxon>Eukaryota</taxon>
        <taxon>Viridiplantae</taxon>
        <taxon>Chlorophyta</taxon>
        <taxon>Pseudoscourfieldiophyceae</taxon>
        <taxon>Pseudoscourfieldiales</taxon>
        <taxon>Pycnococcaceae</taxon>
        <taxon>Pycnococcus</taxon>
    </lineage>
</organism>
<dbReference type="EMBL" id="BNJQ01000003">
    <property type="protein sequence ID" value="GHP02221.1"/>
    <property type="molecule type" value="Genomic_DNA"/>
</dbReference>
<dbReference type="SUPFAM" id="SSF110849">
    <property type="entry name" value="ParB/Sulfiredoxin"/>
    <property type="match status" value="1"/>
</dbReference>